<dbReference type="GO" id="GO:0030030">
    <property type="term" value="P:cell projection organization"/>
    <property type="evidence" value="ECO:0007669"/>
    <property type="project" value="UniProtKB-KW"/>
</dbReference>
<dbReference type="Gene3D" id="3.40.50.300">
    <property type="entry name" value="P-loop containing nucleotide triphosphate hydrolases"/>
    <property type="match status" value="1"/>
</dbReference>
<evidence type="ECO:0000256" key="2">
    <source>
        <dbReference type="ARBA" id="ARBA00006270"/>
    </source>
</evidence>
<keyword evidence="9" id="KW-0969">Cilium</keyword>
<keyword evidence="6" id="KW-0963">Cytoplasm</keyword>
<evidence type="ECO:0000256" key="3">
    <source>
        <dbReference type="ARBA" id="ARBA00021423"/>
    </source>
</evidence>
<dbReference type="GO" id="GO:0015031">
    <property type="term" value="P:protein transport"/>
    <property type="evidence" value="ECO:0007669"/>
    <property type="project" value="UniProtKB-KW"/>
</dbReference>
<evidence type="ECO:0000256" key="8">
    <source>
        <dbReference type="ARBA" id="ARBA00022927"/>
    </source>
</evidence>
<keyword evidence="10" id="KW-0342">GTP-binding</keyword>
<organism evidence="14 15">
    <name type="scientific">Crassostrea virginica</name>
    <name type="common">Eastern oyster</name>
    <dbReference type="NCBI Taxonomy" id="6565"/>
    <lineage>
        <taxon>Eukaryota</taxon>
        <taxon>Metazoa</taxon>
        <taxon>Spiralia</taxon>
        <taxon>Lophotrochozoa</taxon>
        <taxon>Mollusca</taxon>
        <taxon>Bivalvia</taxon>
        <taxon>Autobranchia</taxon>
        <taxon>Pteriomorphia</taxon>
        <taxon>Ostreida</taxon>
        <taxon>Ostreoidea</taxon>
        <taxon>Ostreidae</taxon>
        <taxon>Crassostrea</taxon>
    </lineage>
</organism>
<sequence>MLSPGTLLSQEWYSSSAGKAVQAALLTRNLLKKKPFGILDKPVLPANITADEVKYKILLVGKSGVGKTSTIAKLSGNDIPNSHSETPGIHVTTTQWPGLVKQMNKVVMFHLQFWDVGDGAMKKYEHIKATWEKDADCVIFLFSFVDRGSFEEISQHITRMAKPKMNFAKLVIGTKFDQHAHSEVTQRDIRDFEHTWKIPILKIRNVPDTETKNDLNEISQILATISEHLWQRDIMLAGRSIPTSDGKISSC</sequence>
<keyword evidence="8" id="KW-0653">Protein transport</keyword>
<evidence type="ECO:0000256" key="9">
    <source>
        <dbReference type="ARBA" id="ARBA00023069"/>
    </source>
</evidence>
<gene>
    <name evidence="15" type="primary">LOC111133155</name>
</gene>
<dbReference type="OrthoDB" id="10266641at2759"/>
<dbReference type="InterPro" id="IPR039677">
    <property type="entry name" value="RSG1"/>
</dbReference>
<dbReference type="GO" id="GO:0003924">
    <property type="term" value="F:GTPase activity"/>
    <property type="evidence" value="ECO:0007669"/>
    <property type="project" value="InterPro"/>
</dbReference>
<proteinExistence type="inferred from homology"/>
<dbReference type="Proteomes" id="UP000694844">
    <property type="component" value="Chromosome 5"/>
</dbReference>
<dbReference type="Pfam" id="PF00071">
    <property type="entry name" value="Ras"/>
    <property type="match status" value="1"/>
</dbReference>
<dbReference type="PROSITE" id="PS51419">
    <property type="entry name" value="RAB"/>
    <property type="match status" value="1"/>
</dbReference>
<keyword evidence="10" id="KW-0547">Nucleotide-binding</keyword>
<name>A0A8B8EBM7_CRAVI</name>
<evidence type="ECO:0000256" key="6">
    <source>
        <dbReference type="ARBA" id="ARBA00022490"/>
    </source>
</evidence>
<dbReference type="AlphaFoldDB" id="A0A8B8EBM7"/>
<evidence type="ECO:0000313" key="14">
    <source>
        <dbReference type="Proteomes" id="UP000694844"/>
    </source>
</evidence>
<dbReference type="SMART" id="SM00175">
    <property type="entry name" value="RAB"/>
    <property type="match status" value="1"/>
</dbReference>
<evidence type="ECO:0000256" key="4">
    <source>
        <dbReference type="ARBA" id="ARBA00022448"/>
    </source>
</evidence>
<dbReference type="PANTHER" id="PTHR14983">
    <property type="entry name" value="CILIOGENESIS AND PLANAR POLARITY EFFECTOR 2"/>
    <property type="match status" value="1"/>
</dbReference>
<comment type="subcellular location">
    <subcellularLocation>
        <location evidence="1">Cytoplasm</location>
        <location evidence="1">Cytoskeleton</location>
        <location evidence="1">Cilium basal body</location>
    </subcellularLocation>
</comment>
<dbReference type="PANTHER" id="PTHR14983:SF1">
    <property type="entry name" value="CILIOGENESIS AND PLANAR POLARITY EFFECTOR 2"/>
    <property type="match status" value="1"/>
</dbReference>
<dbReference type="InterPro" id="IPR001806">
    <property type="entry name" value="Small_GTPase"/>
</dbReference>
<evidence type="ECO:0000313" key="15">
    <source>
        <dbReference type="RefSeq" id="XP_022336983.1"/>
    </source>
</evidence>
<evidence type="ECO:0000256" key="7">
    <source>
        <dbReference type="ARBA" id="ARBA00022794"/>
    </source>
</evidence>
<dbReference type="RefSeq" id="XP_022336983.1">
    <property type="nucleotide sequence ID" value="XM_022481275.1"/>
</dbReference>
<accession>A0A8B8EBM7</accession>
<evidence type="ECO:0000256" key="12">
    <source>
        <dbReference type="ARBA" id="ARBA00023273"/>
    </source>
</evidence>
<evidence type="ECO:0000256" key="1">
    <source>
        <dbReference type="ARBA" id="ARBA00004120"/>
    </source>
</evidence>
<keyword evidence="11" id="KW-0206">Cytoskeleton</keyword>
<dbReference type="GO" id="GO:0005525">
    <property type="term" value="F:GTP binding"/>
    <property type="evidence" value="ECO:0007669"/>
    <property type="project" value="UniProtKB-KW"/>
</dbReference>
<keyword evidence="14" id="KW-1185">Reference proteome</keyword>
<keyword evidence="4" id="KW-0813">Transport</keyword>
<dbReference type="SUPFAM" id="SSF52540">
    <property type="entry name" value="P-loop containing nucleoside triphosphate hydrolases"/>
    <property type="match status" value="1"/>
</dbReference>
<keyword evidence="12" id="KW-0966">Cell projection</keyword>
<evidence type="ECO:0000256" key="5">
    <source>
        <dbReference type="ARBA" id="ARBA00022483"/>
    </source>
</evidence>
<dbReference type="InterPro" id="IPR027417">
    <property type="entry name" value="P-loop_NTPase"/>
</dbReference>
<evidence type="ECO:0000256" key="13">
    <source>
        <dbReference type="ARBA" id="ARBA00030243"/>
    </source>
</evidence>
<comment type="similarity">
    <text evidence="2">Belongs to the small GTPase superfamily. Rab family.</text>
</comment>
<dbReference type="PRINTS" id="PR00449">
    <property type="entry name" value="RASTRNSFRMNG"/>
</dbReference>
<evidence type="ECO:0000256" key="10">
    <source>
        <dbReference type="ARBA" id="ARBA00023134"/>
    </source>
</evidence>
<protein>
    <recommendedName>
        <fullName evidence="3">Ciliogenesis and planar polarity effector 2</fullName>
    </recommendedName>
    <alternativeName>
        <fullName evidence="13">REM2- and Rab-like small GTPase 1</fullName>
    </alternativeName>
</protein>
<dbReference type="GeneID" id="111133155"/>
<reference evidence="15" key="1">
    <citation type="submission" date="2025-08" db="UniProtKB">
        <authorList>
            <consortium name="RefSeq"/>
        </authorList>
    </citation>
    <scope>IDENTIFICATION</scope>
    <source>
        <tissue evidence="15">Whole sample</tissue>
    </source>
</reference>
<dbReference type="GO" id="GO:0006887">
    <property type="term" value="P:exocytosis"/>
    <property type="evidence" value="ECO:0007669"/>
    <property type="project" value="UniProtKB-KW"/>
</dbReference>
<keyword evidence="7" id="KW-0970">Cilium biogenesis/degradation</keyword>
<evidence type="ECO:0000256" key="11">
    <source>
        <dbReference type="ARBA" id="ARBA00023212"/>
    </source>
</evidence>
<dbReference type="KEGG" id="cvn:111133155"/>
<keyword evidence="5" id="KW-0268">Exocytosis</keyword>